<accession>A0A4R1NEP8</accession>
<name>A0A4R1NEP8_9GAMM</name>
<dbReference type="CDD" id="cd01392">
    <property type="entry name" value="HTH_LacI"/>
    <property type="match status" value="1"/>
</dbReference>
<feature type="domain" description="HTH lacI-type" evidence="5">
    <location>
        <begin position="21"/>
        <end position="75"/>
    </location>
</feature>
<evidence type="ECO:0000313" key="6">
    <source>
        <dbReference type="EMBL" id="TCL05893.1"/>
    </source>
</evidence>
<dbReference type="PANTHER" id="PTHR30146:SF151">
    <property type="entry name" value="HTH-TYPE TRANSCRIPTIONAL REPRESSOR CYTR"/>
    <property type="match status" value="1"/>
</dbReference>
<evidence type="ECO:0000256" key="1">
    <source>
        <dbReference type="ARBA" id="ARBA00022491"/>
    </source>
</evidence>
<dbReference type="InterPro" id="IPR000843">
    <property type="entry name" value="HTH_LacI"/>
</dbReference>
<dbReference type="AlphaFoldDB" id="A0A4R1NEP8"/>
<comment type="caution">
    <text evidence="6">The sequence shown here is derived from an EMBL/GenBank/DDBJ whole genome shotgun (WGS) entry which is preliminary data.</text>
</comment>
<dbReference type="EMBL" id="SJOI01000001">
    <property type="protein sequence ID" value="TCL05893.1"/>
    <property type="molecule type" value="Genomic_DNA"/>
</dbReference>
<dbReference type="Gene3D" id="1.10.260.40">
    <property type="entry name" value="lambda repressor-like DNA-binding domains"/>
    <property type="match status" value="1"/>
</dbReference>
<dbReference type="GO" id="GO:0003700">
    <property type="term" value="F:DNA-binding transcription factor activity"/>
    <property type="evidence" value="ECO:0007669"/>
    <property type="project" value="TreeGrafter"/>
</dbReference>
<dbReference type="Proteomes" id="UP000294555">
    <property type="component" value="Unassembled WGS sequence"/>
</dbReference>
<dbReference type="SMART" id="SM00354">
    <property type="entry name" value="HTH_LACI"/>
    <property type="match status" value="1"/>
</dbReference>
<sequence length="356" mass="39178">MMHNDSLDCGAPVVASRHRKATLESVAAQSNVSKITVSRAFTHPEKVHPDTLKRVLDAAESMGYIVNAAARTLRAKASKTIGIVNPDMSNPFFGQLAKEMTLAAHKEGYDTLIFDSYESQEIENRIIDKLIGYGVDAIILSVISSDRSYYPAYLKRLEILNIPVVLVDRDLNVKNCSGVYIDNLDCGLQAGRYLLSKQVNRVVVVSGPEDSNVSRDRIIGISAVLQGAIENLDILHADFFMMPAYQVTSRYIESNPLPDYFVGTNNQISLGIIKSCIDHKIKPQKDVSLFSIDEIPDANIYGFSFPCIAHNMNEIAYQALNLAIRRATDADVEPSKVIIRGKVIYPGSVTALPSKG</sequence>
<evidence type="ECO:0000313" key="7">
    <source>
        <dbReference type="Proteomes" id="UP000294555"/>
    </source>
</evidence>
<keyword evidence="2" id="KW-0805">Transcription regulation</keyword>
<proteinExistence type="predicted"/>
<dbReference type="InterPro" id="IPR010982">
    <property type="entry name" value="Lambda_DNA-bd_dom_sf"/>
</dbReference>
<keyword evidence="1" id="KW-0678">Repressor</keyword>
<dbReference type="SUPFAM" id="SSF53822">
    <property type="entry name" value="Periplasmic binding protein-like I"/>
    <property type="match status" value="1"/>
</dbReference>
<dbReference type="PANTHER" id="PTHR30146">
    <property type="entry name" value="LACI-RELATED TRANSCRIPTIONAL REPRESSOR"/>
    <property type="match status" value="1"/>
</dbReference>
<gene>
    <name evidence="6" type="ORF">EZJ58_4115</name>
</gene>
<dbReference type="Pfam" id="PF13407">
    <property type="entry name" value="Peripla_BP_4"/>
    <property type="match status" value="1"/>
</dbReference>
<evidence type="ECO:0000256" key="4">
    <source>
        <dbReference type="ARBA" id="ARBA00023163"/>
    </source>
</evidence>
<dbReference type="PROSITE" id="PS50932">
    <property type="entry name" value="HTH_LACI_2"/>
    <property type="match status" value="1"/>
</dbReference>
<dbReference type="GO" id="GO:0000976">
    <property type="term" value="F:transcription cis-regulatory region binding"/>
    <property type="evidence" value="ECO:0007669"/>
    <property type="project" value="TreeGrafter"/>
</dbReference>
<keyword evidence="7" id="KW-1185">Reference proteome</keyword>
<evidence type="ECO:0000256" key="3">
    <source>
        <dbReference type="ARBA" id="ARBA00023125"/>
    </source>
</evidence>
<keyword evidence="3" id="KW-0238">DNA-binding</keyword>
<dbReference type="GO" id="GO:0055085">
    <property type="term" value="P:transmembrane transport"/>
    <property type="evidence" value="ECO:0007669"/>
    <property type="project" value="UniProtKB-ARBA"/>
</dbReference>
<dbReference type="Gene3D" id="3.40.50.2300">
    <property type="match status" value="2"/>
</dbReference>
<evidence type="ECO:0000259" key="5">
    <source>
        <dbReference type="PROSITE" id="PS50932"/>
    </source>
</evidence>
<evidence type="ECO:0000256" key="2">
    <source>
        <dbReference type="ARBA" id="ARBA00023015"/>
    </source>
</evidence>
<dbReference type="Pfam" id="PF00356">
    <property type="entry name" value="LacI"/>
    <property type="match status" value="1"/>
</dbReference>
<dbReference type="InterPro" id="IPR028082">
    <property type="entry name" value="Peripla_BP_I"/>
</dbReference>
<dbReference type="SUPFAM" id="SSF47413">
    <property type="entry name" value="lambda repressor-like DNA-binding domains"/>
    <property type="match status" value="1"/>
</dbReference>
<protein>
    <submittedName>
        <fullName evidence="6">LacI family transcriptional regulator</fullName>
    </submittedName>
</protein>
<dbReference type="InterPro" id="IPR025997">
    <property type="entry name" value="SBP_2_dom"/>
</dbReference>
<keyword evidence="4" id="KW-0804">Transcription</keyword>
<dbReference type="CDD" id="cd06267">
    <property type="entry name" value="PBP1_LacI_sugar_binding-like"/>
    <property type="match status" value="1"/>
</dbReference>
<reference evidence="6 7" key="1">
    <citation type="submission" date="2019-02" db="EMBL/GenBank/DDBJ databases">
        <title>Investigation of anaerobic lignin degradation for improved lignocellulosic biofuels.</title>
        <authorList>
            <person name="Deangelis K."/>
        </authorList>
    </citation>
    <scope>NUCLEOTIDE SEQUENCE [LARGE SCALE GENOMIC DNA]</scope>
    <source>
        <strain evidence="6 7">159R</strain>
    </source>
</reference>
<organism evidence="6 7">
    <name type="scientific">Sodalis ligni</name>
    <dbReference type="NCBI Taxonomy" id="2697027"/>
    <lineage>
        <taxon>Bacteria</taxon>
        <taxon>Pseudomonadati</taxon>
        <taxon>Pseudomonadota</taxon>
        <taxon>Gammaproteobacteria</taxon>
        <taxon>Enterobacterales</taxon>
        <taxon>Bruguierivoracaceae</taxon>
        <taxon>Sodalis</taxon>
    </lineage>
</organism>